<name>A0ABY7NJ41_9SPHN</name>
<evidence type="ECO:0000313" key="3">
    <source>
        <dbReference type="Proteomes" id="UP001210865"/>
    </source>
</evidence>
<evidence type="ECO:0008006" key="4">
    <source>
        <dbReference type="Google" id="ProtNLM"/>
    </source>
</evidence>
<dbReference type="EMBL" id="CP115174">
    <property type="protein sequence ID" value="WBO21534.1"/>
    <property type="molecule type" value="Genomic_DNA"/>
</dbReference>
<accession>A0ABY7NJ41</accession>
<dbReference type="RefSeq" id="WP_270076183.1">
    <property type="nucleotide sequence ID" value="NZ_CP115174.1"/>
</dbReference>
<gene>
    <name evidence="2" type="ORF">PBT88_15295</name>
</gene>
<evidence type="ECO:0000313" key="2">
    <source>
        <dbReference type="EMBL" id="WBO21534.1"/>
    </source>
</evidence>
<protein>
    <recommendedName>
        <fullName evidence="4">TetR family transcriptional regulator</fullName>
    </recommendedName>
</protein>
<dbReference type="Proteomes" id="UP001210865">
    <property type="component" value="Chromosome"/>
</dbReference>
<organism evidence="2 3">
    <name type="scientific">Sphingomonas abietis</name>
    <dbReference type="NCBI Taxonomy" id="3012344"/>
    <lineage>
        <taxon>Bacteria</taxon>
        <taxon>Pseudomonadati</taxon>
        <taxon>Pseudomonadota</taxon>
        <taxon>Alphaproteobacteria</taxon>
        <taxon>Sphingomonadales</taxon>
        <taxon>Sphingomonadaceae</taxon>
        <taxon>Sphingomonas</taxon>
    </lineage>
</organism>
<feature type="compositionally biased region" description="Basic and acidic residues" evidence="1">
    <location>
        <begin position="17"/>
        <end position="26"/>
    </location>
</feature>
<evidence type="ECO:0000256" key="1">
    <source>
        <dbReference type="SAM" id="MobiDB-lite"/>
    </source>
</evidence>
<sequence length="72" mass="7843">MPHRGRRAQIGAATPGIDRRRSQRRDGREIASILSEAIATRAFAADTDVGALNDRIHGAFRYRLLLDASVAG</sequence>
<reference evidence="2 3" key="1">
    <citation type="submission" date="2022-12" db="EMBL/GenBank/DDBJ databases">
        <title>Sphingomonas abieness sp. nov., an endophytic bacterium isolated from Abies koreana.</title>
        <authorList>
            <person name="Jiang L."/>
            <person name="Lee J."/>
        </authorList>
    </citation>
    <scope>NUCLEOTIDE SEQUENCE [LARGE SCALE GENOMIC DNA]</scope>
    <source>
        <strain evidence="3">PAMB 00755</strain>
    </source>
</reference>
<keyword evidence="3" id="KW-1185">Reference proteome</keyword>
<proteinExistence type="predicted"/>
<feature type="region of interest" description="Disordered" evidence="1">
    <location>
        <begin position="1"/>
        <end position="26"/>
    </location>
</feature>